<gene>
    <name evidence="8" type="ORF">CEXT_717111</name>
</gene>
<keyword evidence="9" id="KW-1185">Reference proteome</keyword>
<evidence type="ECO:0000256" key="4">
    <source>
        <dbReference type="ARBA" id="ARBA00022989"/>
    </source>
</evidence>
<accession>A0AAV4QTL8</accession>
<dbReference type="GO" id="GO:0016020">
    <property type="term" value="C:membrane"/>
    <property type="evidence" value="ECO:0007669"/>
    <property type="project" value="UniProtKB-SubCell"/>
</dbReference>
<evidence type="ECO:0000256" key="5">
    <source>
        <dbReference type="ARBA" id="ARBA00023136"/>
    </source>
</evidence>
<dbReference type="InterPro" id="IPR036259">
    <property type="entry name" value="MFS_trans_sf"/>
</dbReference>
<dbReference type="PANTHER" id="PTHR16172:SF41">
    <property type="entry name" value="MAJOR FACILITATOR SUPERFAMILY DOMAIN-CONTAINING PROTEIN 6-LIKE"/>
    <property type="match status" value="1"/>
</dbReference>
<keyword evidence="5 6" id="KW-0472">Membrane</keyword>
<dbReference type="EMBL" id="BPLR01006882">
    <property type="protein sequence ID" value="GIY13003.1"/>
    <property type="molecule type" value="Genomic_DNA"/>
</dbReference>
<proteinExistence type="inferred from homology"/>
<protein>
    <recommendedName>
        <fullName evidence="7">Major facilitator superfamily associated domain-containing protein</fullName>
    </recommendedName>
</protein>
<comment type="similarity">
    <text evidence="2">Belongs to the major facilitator superfamily. MFSD6 family.</text>
</comment>
<dbReference type="Proteomes" id="UP001054945">
    <property type="component" value="Unassembled WGS sequence"/>
</dbReference>
<dbReference type="Pfam" id="PF12832">
    <property type="entry name" value="MFS_1_like"/>
    <property type="match status" value="1"/>
</dbReference>
<evidence type="ECO:0000256" key="3">
    <source>
        <dbReference type="ARBA" id="ARBA00022692"/>
    </source>
</evidence>
<sequence length="309" mass="34926">MESFENGSCTQESQRRMRISPSNFVEDTHFLDGVTSGIFTDKIGRAKPVLMFHIAIYLFVCVCFMLIPHAKECITEKMDLSCFEDEMSWSTANATCEGFRNQNQTLSNLTNLNQTLSCHLSNPIDIMHGSDKRNSTHFDDFFENWNITIEKIPWNPIHQNSASTLTAYTNTYRFFDVLVSDLTNDHNSDFGRQRVWSVLGGLIGPPVAGVVLNASVLHKTEKHYSRAFLCSIFLVIISVFYMESGSKMRKPATKMWKSHCSCYHLFWVTVIQYADEIAPEGLQSTLKVLAGTLHFNIGRILSAAVGVIP</sequence>
<comment type="subcellular location">
    <subcellularLocation>
        <location evidence="1">Membrane</location>
        <topology evidence="1">Multi-pass membrane protein</topology>
    </subcellularLocation>
</comment>
<keyword evidence="3 6" id="KW-0812">Transmembrane</keyword>
<dbReference type="InterPro" id="IPR051717">
    <property type="entry name" value="MFS_MFSD6"/>
</dbReference>
<evidence type="ECO:0000313" key="9">
    <source>
        <dbReference type="Proteomes" id="UP001054945"/>
    </source>
</evidence>
<reference evidence="8 9" key="1">
    <citation type="submission" date="2021-06" db="EMBL/GenBank/DDBJ databases">
        <title>Caerostris extrusa draft genome.</title>
        <authorList>
            <person name="Kono N."/>
            <person name="Arakawa K."/>
        </authorList>
    </citation>
    <scope>NUCLEOTIDE SEQUENCE [LARGE SCALE GENOMIC DNA]</scope>
</reference>
<organism evidence="8 9">
    <name type="scientific">Caerostris extrusa</name>
    <name type="common">Bark spider</name>
    <name type="synonym">Caerostris bankana</name>
    <dbReference type="NCBI Taxonomy" id="172846"/>
    <lineage>
        <taxon>Eukaryota</taxon>
        <taxon>Metazoa</taxon>
        <taxon>Ecdysozoa</taxon>
        <taxon>Arthropoda</taxon>
        <taxon>Chelicerata</taxon>
        <taxon>Arachnida</taxon>
        <taxon>Araneae</taxon>
        <taxon>Araneomorphae</taxon>
        <taxon>Entelegynae</taxon>
        <taxon>Araneoidea</taxon>
        <taxon>Araneidae</taxon>
        <taxon>Caerostris</taxon>
    </lineage>
</organism>
<feature type="domain" description="Major facilitator superfamily associated" evidence="7">
    <location>
        <begin position="37"/>
        <end position="242"/>
    </location>
</feature>
<name>A0AAV4QTL8_CAEEX</name>
<dbReference type="InterPro" id="IPR024989">
    <property type="entry name" value="MFS_assoc_dom"/>
</dbReference>
<keyword evidence="4 6" id="KW-1133">Transmembrane helix</keyword>
<dbReference type="SUPFAM" id="SSF103473">
    <property type="entry name" value="MFS general substrate transporter"/>
    <property type="match status" value="1"/>
</dbReference>
<evidence type="ECO:0000256" key="1">
    <source>
        <dbReference type="ARBA" id="ARBA00004141"/>
    </source>
</evidence>
<dbReference type="AlphaFoldDB" id="A0AAV4QTL8"/>
<feature type="transmembrane region" description="Helical" evidence="6">
    <location>
        <begin position="195"/>
        <end position="217"/>
    </location>
</feature>
<dbReference type="Gene3D" id="1.20.1250.20">
    <property type="entry name" value="MFS general substrate transporter like domains"/>
    <property type="match status" value="1"/>
</dbReference>
<evidence type="ECO:0000256" key="2">
    <source>
        <dbReference type="ARBA" id="ARBA00005241"/>
    </source>
</evidence>
<evidence type="ECO:0000256" key="6">
    <source>
        <dbReference type="SAM" id="Phobius"/>
    </source>
</evidence>
<evidence type="ECO:0000313" key="8">
    <source>
        <dbReference type="EMBL" id="GIY13003.1"/>
    </source>
</evidence>
<evidence type="ECO:0000259" key="7">
    <source>
        <dbReference type="Pfam" id="PF12832"/>
    </source>
</evidence>
<feature type="transmembrane region" description="Helical" evidence="6">
    <location>
        <begin position="49"/>
        <end position="68"/>
    </location>
</feature>
<comment type="caution">
    <text evidence="8">The sequence shown here is derived from an EMBL/GenBank/DDBJ whole genome shotgun (WGS) entry which is preliminary data.</text>
</comment>
<dbReference type="PANTHER" id="PTHR16172">
    <property type="entry name" value="MAJOR FACILITATOR SUPERFAMILY DOMAIN-CONTAINING PROTEIN 6-LIKE"/>
    <property type="match status" value="1"/>
</dbReference>
<feature type="transmembrane region" description="Helical" evidence="6">
    <location>
        <begin position="223"/>
        <end position="242"/>
    </location>
</feature>